<dbReference type="InParanoid" id="A0A1Q3C544"/>
<sequence length="135" mass="14453">MATGTIRSVNSAKSALNLNKNGSLHVVPSGQTTRSPLANSLLIFSASTWRILVNRMVGIGDMISEKREMEYVTAGILRFSTVDKTTGSIMALCVHTNRTPELPFDTGGGGFPLTMTLPPFNLITYGMAHIGSIIP</sequence>
<dbReference type="AlphaFoldDB" id="A0A1Q3C544"/>
<comment type="caution">
    <text evidence="1">The sequence shown here is derived from an EMBL/GenBank/DDBJ whole genome shotgun (WGS) entry which is preliminary data.</text>
</comment>
<dbReference type="EMBL" id="BDDD01001325">
    <property type="protein sequence ID" value="GAV75182.1"/>
    <property type="molecule type" value="Genomic_DNA"/>
</dbReference>
<evidence type="ECO:0000313" key="1">
    <source>
        <dbReference type="EMBL" id="GAV75182.1"/>
    </source>
</evidence>
<accession>A0A1Q3C544</accession>
<dbReference type="OrthoDB" id="798946at2759"/>
<gene>
    <name evidence="1" type="ORF">CFOL_v3_18661</name>
</gene>
<organism evidence="1 2">
    <name type="scientific">Cephalotus follicularis</name>
    <name type="common">Albany pitcher plant</name>
    <dbReference type="NCBI Taxonomy" id="3775"/>
    <lineage>
        <taxon>Eukaryota</taxon>
        <taxon>Viridiplantae</taxon>
        <taxon>Streptophyta</taxon>
        <taxon>Embryophyta</taxon>
        <taxon>Tracheophyta</taxon>
        <taxon>Spermatophyta</taxon>
        <taxon>Magnoliopsida</taxon>
        <taxon>eudicotyledons</taxon>
        <taxon>Gunneridae</taxon>
        <taxon>Pentapetalae</taxon>
        <taxon>rosids</taxon>
        <taxon>fabids</taxon>
        <taxon>Oxalidales</taxon>
        <taxon>Cephalotaceae</taxon>
        <taxon>Cephalotus</taxon>
    </lineage>
</organism>
<reference evidence="2" key="1">
    <citation type="submission" date="2016-04" db="EMBL/GenBank/DDBJ databases">
        <title>Cephalotus genome sequencing.</title>
        <authorList>
            <person name="Fukushima K."/>
            <person name="Hasebe M."/>
            <person name="Fang X."/>
        </authorList>
    </citation>
    <scope>NUCLEOTIDE SEQUENCE [LARGE SCALE GENOMIC DNA]</scope>
    <source>
        <strain evidence="2">cv. St1</strain>
    </source>
</reference>
<name>A0A1Q3C544_CEPFO</name>
<dbReference type="Proteomes" id="UP000187406">
    <property type="component" value="Unassembled WGS sequence"/>
</dbReference>
<proteinExistence type="predicted"/>
<protein>
    <submittedName>
        <fullName evidence="1">Uncharacterized protein</fullName>
    </submittedName>
</protein>
<evidence type="ECO:0000313" key="2">
    <source>
        <dbReference type="Proteomes" id="UP000187406"/>
    </source>
</evidence>
<keyword evidence="2" id="KW-1185">Reference proteome</keyword>